<accession>A0A1L7X292</accession>
<reference evidence="2 3" key="1">
    <citation type="submission" date="2016-03" db="EMBL/GenBank/DDBJ databases">
        <authorList>
            <person name="Ploux O."/>
        </authorList>
    </citation>
    <scope>NUCLEOTIDE SEQUENCE [LARGE SCALE GENOMIC DNA]</scope>
    <source>
        <strain evidence="2 3">UAMH 11012</strain>
    </source>
</reference>
<feature type="transmembrane region" description="Helical" evidence="1">
    <location>
        <begin position="64"/>
        <end position="83"/>
    </location>
</feature>
<protein>
    <submittedName>
        <fullName evidence="2">Uncharacterized protein</fullName>
    </submittedName>
</protein>
<keyword evidence="1" id="KW-0472">Membrane</keyword>
<organism evidence="2 3">
    <name type="scientific">Phialocephala subalpina</name>
    <dbReference type="NCBI Taxonomy" id="576137"/>
    <lineage>
        <taxon>Eukaryota</taxon>
        <taxon>Fungi</taxon>
        <taxon>Dikarya</taxon>
        <taxon>Ascomycota</taxon>
        <taxon>Pezizomycotina</taxon>
        <taxon>Leotiomycetes</taxon>
        <taxon>Helotiales</taxon>
        <taxon>Mollisiaceae</taxon>
        <taxon>Phialocephala</taxon>
        <taxon>Phialocephala fortinii species complex</taxon>
    </lineage>
</organism>
<sequence length="413" mass="46444">MWNRNPMSPPPNPYYSPSRSTRILCIAGFIASWLLVIFCIYFGAVHSRSPNLFIYLDEPIYVDLVILAQNIIITICNESLGFIHSTSLKWALQREGRLDFNSNLRVFSRSRIFGPNAWYSVAVVLFGMISAYAASSLTLIPFFNDEEGPHKVGFRISGSAFMGLGIVMALQASIATWALFSPSKIPTWSSDFLDTAAAATLLDPELKSRPSQTIPEVPPPNRQPSAYSGNKEIRHTIWALWFCVLLSLIWFLSLLALIIHSENASSSQHHGITSRKTNQQSSYPGEIPKTRYPLTSSFCSVLMAWRFKGEMPVAFGRLQIFVDEIQVWLEKGERLIWWLRDIEGAEVSALADRDSGITLLNGSEVYEKLKDAVTVWVRDVPEDSATPGPPEESQSTHTVAYFHANWSPQHWLL</sequence>
<name>A0A1L7X292_9HELO</name>
<feature type="transmembrane region" description="Helical" evidence="1">
    <location>
        <begin position="21"/>
        <end position="44"/>
    </location>
</feature>
<dbReference type="Proteomes" id="UP000184330">
    <property type="component" value="Unassembled WGS sequence"/>
</dbReference>
<dbReference type="EMBL" id="FJOG01000013">
    <property type="protein sequence ID" value="CZR59143.1"/>
    <property type="molecule type" value="Genomic_DNA"/>
</dbReference>
<keyword evidence="1" id="KW-0812">Transmembrane</keyword>
<gene>
    <name evidence="2" type="ORF">PAC_09035</name>
</gene>
<dbReference type="AlphaFoldDB" id="A0A1L7X292"/>
<evidence type="ECO:0000313" key="3">
    <source>
        <dbReference type="Proteomes" id="UP000184330"/>
    </source>
</evidence>
<keyword evidence="3" id="KW-1185">Reference proteome</keyword>
<keyword evidence="1" id="KW-1133">Transmembrane helix</keyword>
<feature type="transmembrane region" description="Helical" evidence="1">
    <location>
        <begin position="160"/>
        <end position="180"/>
    </location>
</feature>
<dbReference type="STRING" id="576137.A0A1L7X292"/>
<feature type="transmembrane region" description="Helical" evidence="1">
    <location>
        <begin position="117"/>
        <end position="140"/>
    </location>
</feature>
<feature type="transmembrane region" description="Helical" evidence="1">
    <location>
        <begin position="237"/>
        <end position="259"/>
    </location>
</feature>
<dbReference type="OrthoDB" id="2688021at2759"/>
<proteinExistence type="predicted"/>
<evidence type="ECO:0000313" key="2">
    <source>
        <dbReference type="EMBL" id="CZR59143.1"/>
    </source>
</evidence>
<evidence type="ECO:0000256" key="1">
    <source>
        <dbReference type="SAM" id="Phobius"/>
    </source>
</evidence>